<protein>
    <submittedName>
        <fullName evidence="1">Uncharacterized protein</fullName>
    </submittedName>
</protein>
<evidence type="ECO:0000313" key="2">
    <source>
        <dbReference type="Proteomes" id="UP000324222"/>
    </source>
</evidence>
<evidence type="ECO:0000313" key="1">
    <source>
        <dbReference type="EMBL" id="MPC87730.1"/>
    </source>
</evidence>
<dbReference type="Proteomes" id="UP000324222">
    <property type="component" value="Unassembled WGS sequence"/>
</dbReference>
<keyword evidence="2" id="KW-1185">Reference proteome</keyword>
<reference evidence="1 2" key="1">
    <citation type="submission" date="2019-05" db="EMBL/GenBank/DDBJ databases">
        <title>Another draft genome of Portunus trituberculatus and its Hox gene families provides insights of decapod evolution.</title>
        <authorList>
            <person name="Jeong J.-H."/>
            <person name="Song I."/>
            <person name="Kim S."/>
            <person name="Choi T."/>
            <person name="Kim D."/>
            <person name="Ryu S."/>
            <person name="Kim W."/>
        </authorList>
    </citation>
    <scope>NUCLEOTIDE SEQUENCE [LARGE SCALE GENOMIC DNA]</scope>
    <source>
        <tissue evidence="1">Muscle</tissue>
    </source>
</reference>
<dbReference type="EMBL" id="VSRR010075403">
    <property type="protein sequence ID" value="MPC87730.1"/>
    <property type="molecule type" value="Genomic_DNA"/>
</dbReference>
<dbReference type="AlphaFoldDB" id="A0A5B7ISS4"/>
<accession>A0A5B7ISS4</accession>
<comment type="caution">
    <text evidence="1">The sequence shown here is derived from an EMBL/GenBank/DDBJ whole genome shotgun (WGS) entry which is preliminary data.</text>
</comment>
<gene>
    <name evidence="1" type="ORF">E2C01_082602</name>
</gene>
<sequence>MFRCLNFGTPNGNNVAYPFSSHPQNFTNLIHTSDLQVGESGVADIQVRESGVADLQVRHSGMLDLHSGERVWSGGSSGERIWGAGSSCETLWDAGSSFRLQHAAQRPLRNLSLGNT</sequence>
<name>A0A5B7ISS4_PORTR</name>
<organism evidence="1 2">
    <name type="scientific">Portunus trituberculatus</name>
    <name type="common">Swimming crab</name>
    <name type="synonym">Neptunus trituberculatus</name>
    <dbReference type="NCBI Taxonomy" id="210409"/>
    <lineage>
        <taxon>Eukaryota</taxon>
        <taxon>Metazoa</taxon>
        <taxon>Ecdysozoa</taxon>
        <taxon>Arthropoda</taxon>
        <taxon>Crustacea</taxon>
        <taxon>Multicrustacea</taxon>
        <taxon>Malacostraca</taxon>
        <taxon>Eumalacostraca</taxon>
        <taxon>Eucarida</taxon>
        <taxon>Decapoda</taxon>
        <taxon>Pleocyemata</taxon>
        <taxon>Brachyura</taxon>
        <taxon>Eubrachyura</taxon>
        <taxon>Portunoidea</taxon>
        <taxon>Portunidae</taxon>
        <taxon>Portuninae</taxon>
        <taxon>Portunus</taxon>
    </lineage>
</organism>
<proteinExistence type="predicted"/>